<comment type="caution">
    <text evidence="2">The sequence shown here is derived from an EMBL/GenBank/DDBJ whole genome shotgun (WGS) entry which is preliminary data.</text>
</comment>
<organism evidence="2 3">
    <name type="scientific">Ridgeia piscesae</name>
    <name type="common">Tubeworm</name>
    <dbReference type="NCBI Taxonomy" id="27915"/>
    <lineage>
        <taxon>Eukaryota</taxon>
        <taxon>Metazoa</taxon>
        <taxon>Spiralia</taxon>
        <taxon>Lophotrochozoa</taxon>
        <taxon>Annelida</taxon>
        <taxon>Polychaeta</taxon>
        <taxon>Sedentaria</taxon>
        <taxon>Canalipalpata</taxon>
        <taxon>Sabellida</taxon>
        <taxon>Siboglinidae</taxon>
        <taxon>Ridgeia</taxon>
    </lineage>
</organism>
<evidence type="ECO:0000313" key="2">
    <source>
        <dbReference type="EMBL" id="KAK2190552.1"/>
    </source>
</evidence>
<feature type="signal peptide" evidence="1">
    <location>
        <begin position="1"/>
        <end position="25"/>
    </location>
</feature>
<keyword evidence="1" id="KW-0732">Signal</keyword>
<name>A0AAD9P9D0_RIDPI</name>
<dbReference type="Proteomes" id="UP001209878">
    <property type="component" value="Unassembled WGS sequence"/>
</dbReference>
<gene>
    <name evidence="2" type="ORF">NP493_76g03020</name>
</gene>
<reference evidence="2" key="1">
    <citation type="journal article" date="2023" name="Mol. Biol. Evol.">
        <title>Third-Generation Sequencing Reveals the Adaptive Role of the Epigenome in Three Deep-Sea Polychaetes.</title>
        <authorList>
            <person name="Perez M."/>
            <person name="Aroh O."/>
            <person name="Sun Y."/>
            <person name="Lan Y."/>
            <person name="Juniper S.K."/>
            <person name="Young C.R."/>
            <person name="Angers B."/>
            <person name="Qian P.Y."/>
        </authorList>
    </citation>
    <scope>NUCLEOTIDE SEQUENCE</scope>
    <source>
        <strain evidence="2">R07B-5</strain>
    </source>
</reference>
<feature type="chain" id="PRO_5041997401" evidence="1">
    <location>
        <begin position="26"/>
        <end position="84"/>
    </location>
</feature>
<evidence type="ECO:0000313" key="3">
    <source>
        <dbReference type="Proteomes" id="UP001209878"/>
    </source>
</evidence>
<dbReference type="EMBL" id="JAODUO010000076">
    <property type="protein sequence ID" value="KAK2190552.1"/>
    <property type="molecule type" value="Genomic_DNA"/>
</dbReference>
<proteinExistence type="predicted"/>
<accession>A0AAD9P9D0</accession>
<keyword evidence="3" id="KW-1185">Reference proteome</keyword>
<evidence type="ECO:0000256" key="1">
    <source>
        <dbReference type="SAM" id="SignalP"/>
    </source>
</evidence>
<protein>
    <submittedName>
        <fullName evidence="2">Uncharacterized protein</fullName>
    </submittedName>
</protein>
<sequence>MKTATGIVGVLLFCCISYQMGLSEAGYCDTSCNLKCKYGSCTCNVGPVPDGTFHCPICCYCTCNSEFPACVQRFFWMSTNKCRD</sequence>
<dbReference type="AlphaFoldDB" id="A0AAD9P9D0"/>